<sequence>MRCIPWNPVTAKQKKKKKKLKKAETTNTEIDFFEYIYETNYYNLKLIYMEKKIYLDKKKIFRYYITTTIQTQKKAQNEVVLAGANFSILFAKV</sequence>
<dbReference type="Proteomes" id="UP000026915">
    <property type="component" value="Chromosome 1"/>
</dbReference>
<protein>
    <submittedName>
        <fullName evidence="1">Uncharacterized protein</fullName>
    </submittedName>
</protein>
<evidence type="ECO:0000313" key="1">
    <source>
        <dbReference type="EMBL" id="EOX92657.1"/>
    </source>
</evidence>
<dbReference type="HOGENOM" id="CLU_2403922_0_0_1"/>
<keyword evidence="2" id="KW-1185">Reference proteome</keyword>
<gene>
    <name evidence="1" type="ORF">TCM_001573</name>
</gene>
<reference evidence="1 2" key="1">
    <citation type="journal article" date="2013" name="Genome Biol.">
        <title>The genome sequence of the most widely cultivated cacao type and its use to identify candidate genes regulating pod color.</title>
        <authorList>
            <person name="Motamayor J.C."/>
            <person name="Mockaitis K."/>
            <person name="Schmutz J."/>
            <person name="Haiminen N."/>
            <person name="Iii D.L."/>
            <person name="Cornejo O."/>
            <person name="Findley S.D."/>
            <person name="Zheng P."/>
            <person name="Utro F."/>
            <person name="Royaert S."/>
            <person name="Saski C."/>
            <person name="Jenkins J."/>
            <person name="Podicheti R."/>
            <person name="Zhao M."/>
            <person name="Scheffler B.E."/>
            <person name="Stack J.C."/>
            <person name="Feltus F.A."/>
            <person name="Mustiga G.M."/>
            <person name="Amores F."/>
            <person name="Phillips W."/>
            <person name="Marelli J.P."/>
            <person name="May G.D."/>
            <person name="Shapiro H."/>
            <person name="Ma J."/>
            <person name="Bustamante C.D."/>
            <person name="Schnell R.J."/>
            <person name="Main D."/>
            <person name="Gilbert D."/>
            <person name="Parida L."/>
            <person name="Kuhn D.N."/>
        </authorList>
    </citation>
    <scope>NUCLEOTIDE SEQUENCE [LARGE SCALE GENOMIC DNA]</scope>
    <source>
        <strain evidence="2">cv. Matina 1-6</strain>
    </source>
</reference>
<name>A0A061DJZ0_THECC</name>
<dbReference type="InParanoid" id="A0A061DJZ0"/>
<dbReference type="EMBL" id="CM001879">
    <property type="protein sequence ID" value="EOX92657.1"/>
    <property type="molecule type" value="Genomic_DNA"/>
</dbReference>
<organism evidence="1 2">
    <name type="scientific">Theobroma cacao</name>
    <name type="common">Cacao</name>
    <name type="synonym">Cocoa</name>
    <dbReference type="NCBI Taxonomy" id="3641"/>
    <lineage>
        <taxon>Eukaryota</taxon>
        <taxon>Viridiplantae</taxon>
        <taxon>Streptophyta</taxon>
        <taxon>Embryophyta</taxon>
        <taxon>Tracheophyta</taxon>
        <taxon>Spermatophyta</taxon>
        <taxon>Magnoliopsida</taxon>
        <taxon>eudicotyledons</taxon>
        <taxon>Gunneridae</taxon>
        <taxon>Pentapetalae</taxon>
        <taxon>rosids</taxon>
        <taxon>malvids</taxon>
        <taxon>Malvales</taxon>
        <taxon>Malvaceae</taxon>
        <taxon>Byttnerioideae</taxon>
        <taxon>Theobroma</taxon>
    </lineage>
</organism>
<evidence type="ECO:0000313" key="2">
    <source>
        <dbReference type="Proteomes" id="UP000026915"/>
    </source>
</evidence>
<dbReference type="AlphaFoldDB" id="A0A061DJZ0"/>
<proteinExistence type="predicted"/>
<accession>A0A061DJZ0</accession>
<dbReference type="Gramene" id="EOX92657">
    <property type="protein sequence ID" value="EOX92657"/>
    <property type="gene ID" value="TCM_001573"/>
</dbReference>